<proteinExistence type="predicted"/>
<evidence type="ECO:0000313" key="3">
    <source>
        <dbReference type="Proteomes" id="UP000053923"/>
    </source>
</evidence>
<evidence type="ECO:0008006" key="4">
    <source>
        <dbReference type="Google" id="ProtNLM"/>
    </source>
</evidence>
<dbReference type="AlphaFoldDB" id="A0A0X3UPC6"/>
<evidence type="ECO:0000313" key="2">
    <source>
        <dbReference type="EMBL" id="KUL33997.1"/>
    </source>
</evidence>
<gene>
    <name evidence="2" type="ORF">ADL12_20945</name>
</gene>
<dbReference type="EMBL" id="LLZG01000176">
    <property type="protein sequence ID" value="KUL33997.1"/>
    <property type="molecule type" value="Genomic_DNA"/>
</dbReference>
<dbReference type="OrthoDB" id="4236659at2"/>
<feature type="compositionally biased region" description="Pro residues" evidence="1">
    <location>
        <begin position="209"/>
        <end position="221"/>
    </location>
</feature>
<dbReference type="Proteomes" id="UP000053923">
    <property type="component" value="Unassembled WGS sequence"/>
</dbReference>
<organism evidence="2 3">
    <name type="scientific">Streptomyces regalis</name>
    <dbReference type="NCBI Taxonomy" id="68262"/>
    <lineage>
        <taxon>Bacteria</taxon>
        <taxon>Bacillati</taxon>
        <taxon>Actinomycetota</taxon>
        <taxon>Actinomycetes</taxon>
        <taxon>Kitasatosporales</taxon>
        <taxon>Streptomycetaceae</taxon>
        <taxon>Streptomyces</taxon>
    </lineage>
</organism>
<reference evidence="3" key="1">
    <citation type="submission" date="2015-10" db="EMBL/GenBank/DDBJ databases">
        <authorList>
            <person name="Ju K.-S."/>
            <person name="Doroghazi J.R."/>
            <person name="Metcalf W.W."/>
        </authorList>
    </citation>
    <scope>NUCLEOTIDE SEQUENCE [LARGE SCALE GENOMIC DNA]</scope>
    <source>
        <strain evidence="3">NRRL 3151</strain>
    </source>
</reference>
<protein>
    <recommendedName>
        <fullName evidence="4">WXG100 family type VII secretion target</fullName>
    </recommendedName>
</protein>
<sequence length="243" mass="25105">MSGAGSDGYRIHASGMDSEAGKLDRAGDDVGAIRNAVGDHMCCAPDALGGSDSGPAYDNFAAAWQAEAKTLEASLHELAGKVGISQRNYESADHDTIVALHSAGVDDGLTTMPVPAAAHPGTTTGLTPGAPRRPRWAAWYLTSPEPDPDVVRNTDKREEIEADDDAVGSGSGTDFFDFKAVGPGTTKIRLIQCPHGACDDGGDADGPVTPSPVPSGSPTPPQKKYRATIHTVTVTVTVTVRKA</sequence>
<name>A0A0X3UPC6_9ACTN</name>
<evidence type="ECO:0000256" key="1">
    <source>
        <dbReference type="SAM" id="MobiDB-lite"/>
    </source>
</evidence>
<accession>A0A0X3UPC6</accession>
<keyword evidence="3" id="KW-1185">Reference proteome</keyword>
<dbReference type="RefSeq" id="WP_062704199.1">
    <property type="nucleotide sequence ID" value="NZ_LLZG01000176.1"/>
</dbReference>
<dbReference type="Gene3D" id="1.10.287.1060">
    <property type="entry name" value="ESAT-6-like"/>
    <property type="match status" value="1"/>
</dbReference>
<feature type="region of interest" description="Disordered" evidence="1">
    <location>
        <begin position="198"/>
        <end position="226"/>
    </location>
</feature>
<comment type="caution">
    <text evidence="2">The sequence shown here is derived from an EMBL/GenBank/DDBJ whole genome shotgun (WGS) entry which is preliminary data.</text>
</comment>